<proteinExistence type="predicted"/>
<dbReference type="EMBL" id="MU167397">
    <property type="protein sequence ID" value="KAG0141214.1"/>
    <property type="molecule type" value="Genomic_DNA"/>
</dbReference>
<sequence>MIVNNLLATNEQEEWYPFKNKEQLQGLLLLGTTRNLTSCAEYDQVRAILRILEVKLNDWGVLRDLRNRLKDHLGLHIVNNMSVLCNPCYGLSIKEILTQELSNPLTVPHLVFFPECDVDVVIDRFLQSKKWRECLDPHL</sequence>
<protein>
    <submittedName>
        <fullName evidence="1">Uncharacterized protein</fullName>
    </submittedName>
</protein>
<gene>
    <name evidence="1" type="ORF">CROQUDRAFT_52060</name>
</gene>
<evidence type="ECO:0000313" key="2">
    <source>
        <dbReference type="Proteomes" id="UP000886653"/>
    </source>
</evidence>
<dbReference type="AlphaFoldDB" id="A0A9P6NBL1"/>
<reference evidence="1" key="1">
    <citation type="submission" date="2013-11" db="EMBL/GenBank/DDBJ databases">
        <title>Genome sequence of the fusiform rust pathogen reveals effectors for host alternation and coevolution with pine.</title>
        <authorList>
            <consortium name="DOE Joint Genome Institute"/>
            <person name="Smith K."/>
            <person name="Pendleton A."/>
            <person name="Kubisiak T."/>
            <person name="Anderson C."/>
            <person name="Salamov A."/>
            <person name="Aerts A."/>
            <person name="Riley R."/>
            <person name="Clum A."/>
            <person name="Lindquist E."/>
            <person name="Ence D."/>
            <person name="Campbell M."/>
            <person name="Kronenberg Z."/>
            <person name="Feau N."/>
            <person name="Dhillon B."/>
            <person name="Hamelin R."/>
            <person name="Burleigh J."/>
            <person name="Smith J."/>
            <person name="Yandell M."/>
            <person name="Nelson C."/>
            <person name="Grigoriev I."/>
            <person name="Davis J."/>
        </authorList>
    </citation>
    <scope>NUCLEOTIDE SEQUENCE</scope>
    <source>
        <strain evidence="1">G11</strain>
    </source>
</reference>
<dbReference type="Proteomes" id="UP000886653">
    <property type="component" value="Unassembled WGS sequence"/>
</dbReference>
<comment type="caution">
    <text evidence="1">The sequence shown here is derived from an EMBL/GenBank/DDBJ whole genome shotgun (WGS) entry which is preliminary data.</text>
</comment>
<dbReference type="PANTHER" id="PTHR31912:SF34">
    <property type="entry name" value="NOTOCHORD-RELATED PROTEIN"/>
    <property type="match status" value="1"/>
</dbReference>
<dbReference type="OrthoDB" id="2507436at2759"/>
<evidence type="ECO:0000313" key="1">
    <source>
        <dbReference type="EMBL" id="KAG0141214.1"/>
    </source>
</evidence>
<dbReference type="PANTHER" id="PTHR31912">
    <property type="entry name" value="IP13529P"/>
    <property type="match status" value="1"/>
</dbReference>
<organism evidence="1 2">
    <name type="scientific">Cronartium quercuum f. sp. fusiforme G11</name>
    <dbReference type="NCBI Taxonomy" id="708437"/>
    <lineage>
        <taxon>Eukaryota</taxon>
        <taxon>Fungi</taxon>
        <taxon>Dikarya</taxon>
        <taxon>Basidiomycota</taxon>
        <taxon>Pucciniomycotina</taxon>
        <taxon>Pucciniomycetes</taxon>
        <taxon>Pucciniales</taxon>
        <taxon>Coleosporiaceae</taxon>
        <taxon>Cronartium</taxon>
    </lineage>
</organism>
<name>A0A9P6NBL1_9BASI</name>
<accession>A0A9P6NBL1</accession>
<keyword evidence="2" id="KW-1185">Reference proteome</keyword>